<evidence type="ECO:0000256" key="1">
    <source>
        <dbReference type="SAM" id="Phobius"/>
    </source>
</evidence>
<proteinExistence type="predicted"/>
<protein>
    <recommendedName>
        <fullName evidence="4">Reverse transcriptase domain-containing protein</fullName>
    </recommendedName>
</protein>
<gene>
    <name evidence="2" type="ORF">L596_000517</name>
</gene>
<evidence type="ECO:0000313" key="3">
    <source>
        <dbReference type="Proteomes" id="UP000298663"/>
    </source>
</evidence>
<keyword evidence="1" id="KW-0472">Membrane</keyword>
<keyword evidence="3" id="KW-1185">Reference proteome</keyword>
<dbReference type="Proteomes" id="UP000298663">
    <property type="component" value="Unassembled WGS sequence"/>
</dbReference>
<dbReference type="EMBL" id="AZBU02000001">
    <property type="protein sequence ID" value="TMS32710.1"/>
    <property type="molecule type" value="Genomic_DNA"/>
</dbReference>
<keyword evidence="1" id="KW-1133">Transmembrane helix</keyword>
<reference evidence="2 3" key="2">
    <citation type="journal article" date="2019" name="G3 (Bethesda)">
        <title>Hybrid Assembly of the Genome of the Entomopathogenic Nematode Steinernema carpocapsae Identifies the X-Chromosome.</title>
        <authorList>
            <person name="Serra L."/>
            <person name="Macchietto M."/>
            <person name="Macias-Munoz A."/>
            <person name="McGill C.J."/>
            <person name="Rodriguez I.M."/>
            <person name="Rodriguez B."/>
            <person name="Murad R."/>
            <person name="Mortazavi A."/>
        </authorList>
    </citation>
    <scope>NUCLEOTIDE SEQUENCE [LARGE SCALE GENOMIC DNA]</scope>
    <source>
        <strain evidence="2 3">ALL</strain>
    </source>
</reference>
<keyword evidence="1" id="KW-0812">Transmembrane</keyword>
<dbReference type="AlphaFoldDB" id="A0A4U8UIB1"/>
<sequence>MDFSKAFDLVDYNLLLQELKAYGIFISCGFAQSGPFSGVVLIGLAAVVVNYFMRYLSQFLTFMDFDSREHSSHRVAHDRRRLRRLLLLRGRLQYQQAPGTLRSVLAMSQTAGEQLEGHHRAPLHRDPYHVRAVRHNPTTSTTAKVWPATSHRMCMCGLCAARCILCVFRIGSMSLLLSSFTIKTPTQAYLYGLKTVLRSSCFVGVADWFSE</sequence>
<name>A0A4U8UIB1_STECR</name>
<evidence type="ECO:0000313" key="2">
    <source>
        <dbReference type="EMBL" id="TMS32710.1"/>
    </source>
</evidence>
<comment type="caution">
    <text evidence="2">The sequence shown here is derived from an EMBL/GenBank/DDBJ whole genome shotgun (WGS) entry which is preliminary data.</text>
</comment>
<evidence type="ECO:0008006" key="4">
    <source>
        <dbReference type="Google" id="ProtNLM"/>
    </source>
</evidence>
<accession>A0A4U8UIB1</accession>
<reference evidence="2 3" key="1">
    <citation type="journal article" date="2015" name="Genome Biol.">
        <title>Comparative genomics of Steinernema reveals deeply conserved gene regulatory networks.</title>
        <authorList>
            <person name="Dillman A.R."/>
            <person name="Macchietto M."/>
            <person name="Porter C.F."/>
            <person name="Rogers A."/>
            <person name="Williams B."/>
            <person name="Antoshechkin I."/>
            <person name="Lee M.M."/>
            <person name="Goodwin Z."/>
            <person name="Lu X."/>
            <person name="Lewis E.E."/>
            <person name="Goodrich-Blair H."/>
            <person name="Stock S.P."/>
            <person name="Adams B.J."/>
            <person name="Sternberg P.W."/>
            <person name="Mortazavi A."/>
        </authorList>
    </citation>
    <scope>NUCLEOTIDE SEQUENCE [LARGE SCALE GENOMIC DNA]</scope>
    <source>
        <strain evidence="2 3">ALL</strain>
    </source>
</reference>
<organism evidence="2 3">
    <name type="scientific">Steinernema carpocapsae</name>
    <name type="common">Entomopathogenic nematode</name>
    <dbReference type="NCBI Taxonomy" id="34508"/>
    <lineage>
        <taxon>Eukaryota</taxon>
        <taxon>Metazoa</taxon>
        <taxon>Ecdysozoa</taxon>
        <taxon>Nematoda</taxon>
        <taxon>Chromadorea</taxon>
        <taxon>Rhabditida</taxon>
        <taxon>Tylenchina</taxon>
        <taxon>Panagrolaimomorpha</taxon>
        <taxon>Strongyloidoidea</taxon>
        <taxon>Steinernematidae</taxon>
        <taxon>Steinernema</taxon>
    </lineage>
</organism>
<feature type="transmembrane region" description="Helical" evidence="1">
    <location>
        <begin position="20"/>
        <end position="53"/>
    </location>
</feature>